<sequence>MLLPPLSSRRPVSLAVPPTSVSSEDLAQLIFRNGYSSPASDAPSLSDGDSEPPSAAWEAPELSERWPCSPPAPSPVVYYNPTPGLFSPGVPFMHPAFGPQASLKQATRTELRRPSMSARKLKALKTKQCKFFKKDGHCPQGSLCTFIHDPSAIQGYPPTQEPLLDSAGPSTQPSSRLGSEIDEERERNIYPITWRVIGGGVMMGGQREVCKSFIDGNCPEGDDCSNAHPTTARLTLETDIDDIHDIHDIEIPIDTPSSPIATPRASDIPLEQTHVTKQLEMAATPVSELLPDISPIVLRRGCEPLSFLSVKEELPPRPFSTPPRLSSRKANSMEWSAF</sequence>
<gene>
    <name evidence="7" type="ORF">B0F90DRAFT_1235948</name>
</gene>
<dbReference type="InterPro" id="IPR000571">
    <property type="entry name" value="Znf_CCCH"/>
</dbReference>
<dbReference type="Proteomes" id="UP001203297">
    <property type="component" value="Unassembled WGS sequence"/>
</dbReference>
<feature type="zinc finger region" description="C3H1-type" evidence="4">
    <location>
        <begin position="204"/>
        <end position="231"/>
    </location>
</feature>
<feature type="zinc finger region" description="C3H1-type" evidence="4">
    <location>
        <begin position="123"/>
        <end position="151"/>
    </location>
</feature>
<feature type="region of interest" description="Disordered" evidence="5">
    <location>
        <begin position="314"/>
        <end position="338"/>
    </location>
</feature>
<evidence type="ECO:0000259" key="6">
    <source>
        <dbReference type="PROSITE" id="PS50103"/>
    </source>
</evidence>
<keyword evidence="1 4" id="KW-0479">Metal-binding</keyword>
<keyword evidence="3 4" id="KW-0862">Zinc</keyword>
<dbReference type="SMART" id="SM00356">
    <property type="entry name" value="ZnF_C3H1"/>
    <property type="match status" value="2"/>
</dbReference>
<keyword evidence="8" id="KW-1185">Reference proteome</keyword>
<feature type="domain" description="C3H1-type" evidence="6">
    <location>
        <begin position="204"/>
        <end position="231"/>
    </location>
</feature>
<feature type="region of interest" description="Disordered" evidence="5">
    <location>
        <begin position="155"/>
        <end position="180"/>
    </location>
</feature>
<evidence type="ECO:0000313" key="8">
    <source>
        <dbReference type="Proteomes" id="UP001203297"/>
    </source>
</evidence>
<evidence type="ECO:0000256" key="4">
    <source>
        <dbReference type="PROSITE-ProRule" id="PRU00723"/>
    </source>
</evidence>
<dbReference type="InterPro" id="IPR036855">
    <property type="entry name" value="Znf_CCCH_sf"/>
</dbReference>
<feature type="compositionally biased region" description="Polar residues" evidence="5">
    <location>
        <begin position="328"/>
        <end position="338"/>
    </location>
</feature>
<dbReference type="SUPFAM" id="SSF90229">
    <property type="entry name" value="CCCH zinc finger"/>
    <property type="match status" value="1"/>
</dbReference>
<protein>
    <recommendedName>
        <fullName evidence="6">C3H1-type domain-containing protein</fullName>
    </recommendedName>
</protein>
<name>A0AAD4QNS3_9AGAM</name>
<organism evidence="7 8">
    <name type="scientific">Multifurca ochricompacta</name>
    <dbReference type="NCBI Taxonomy" id="376703"/>
    <lineage>
        <taxon>Eukaryota</taxon>
        <taxon>Fungi</taxon>
        <taxon>Dikarya</taxon>
        <taxon>Basidiomycota</taxon>
        <taxon>Agaricomycotina</taxon>
        <taxon>Agaricomycetes</taxon>
        <taxon>Russulales</taxon>
        <taxon>Russulaceae</taxon>
        <taxon>Multifurca</taxon>
    </lineage>
</organism>
<dbReference type="AlphaFoldDB" id="A0AAD4QNS3"/>
<dbReference type="EMBL" id="WTXG01000007">
    <property type="protein sequence ID" value="KAI0304309.1"/>
    <property type="molecule type" value="Genomic_DNA"/>
</dbReference>
<evidence type="ECO:0000256" key="3">
    <source>
        <dbReference type="ARBA" id="ARBA00022833"/>
    </source>
</evidence>
<comment type="caution">
    <text evidence="7">The sequence shown here is derived from an EMBL/GenBank/DDBJ whole genome shotgun (WGS) entry which is preliminary data.</text>
</comment>
<evidence type="ECO:0000256" key="5">
    <source>
        <dbReference type="SAM" id="MobiDB-lite"/>
    </source>
</evidence>
<evidence type="ECO:0000256" key="2">
    <source>
        <dbReference type="ARBA" id="ARBA00022771"/>
    </source>
</evidence>
<proteinExistence type="predicted"/>
<dbReference type="PROSITE" id="PS50103">
    <property type="entry name" value="ZF_C3H1"/>
    <property type="match status" value="2"/>
</dbReference>
<feature type="region of interest" description="Disordered" evidence="5">
    <location>
        <begin position="1"/>
        <end position="66"/>
    </location>
</feature>
<feature type="compositionally biased region" description="Polar residues" evidence="5">
    <location>
        <begin position="168"/>
        <end position="177"/>
    </location>
</feature>
<feature type="compositionally biased region" description="Low complexity" evidence="5">
    <location>
        <begin position="36"/>
        <end position="47"/>
    </location>
</feature>
<keyword evidence="2 4" id="KW-0863">Zinc-finger</keyword>
<evidence type="ECO:0000313" key="7">
    <source>
        <dbReference type="EMBL" id="KAI0304309.1"/>
    </source>
</evidence>
<dbReference type="Gene3D" id="6.10.250.3220">
    <property type="match status" value="1"/>
</dbReference>
<feature type="domain" description="C3H1-type" evidence="6">
    <location>
        <begin position="123"/>
        <end position="151"/>
    </location>
</feature>
<dbReference type="Pfam" id="PF00642">
    <property type="entry name" value="zf-CCCH"/>
    <property type="match status" value="1"/>
</dbReference>
<dbReference type="GO" id="GO:0008270">
    <property type="term" value="F:zinc ion binding"/>
    <property type="evidence" value="ECO:0007669"/>
    <property type="project" value="UniProtKB-KW"/>
</dbReference>
<accession>A0AAD4QNS3</accession>
<evidence type="ECO:0000256" key="1">
    <source>
        <dbReference type="ARBA" id="ARBA00022723"/>
    </source>
</evidence>
<reference evidence="7" key="1">
    <citation type="journal article" date="2022" name="New Phytol.">
        <title>Evolutionary transition to the ectomycorrhizal habit in the genomes of a hyperdiverse lineage of mushroom-forming fungi.</title>
        <authorList>
            <person name="Looney B."/>
            <person name="Miyauchi S."/>
            <person name="Morin E."/>
            <person name="Drula E."/>
            <person name="Courty P.E."/>
            <person name="Kohler A."/>
            <person name="Kuo A."/>
            <person name="LaButti K."/>
            <person name="Pangilinan J."/>
            <person name="Lipzen A."/>
            <person name="Riley R."/>
            <person name="Andreopoulos W."/>
            <person name="He G."/>
            <person name="Johnson J."/>
            <person name="Nolan M."/>
            <person name="Tritt A."/>
            <person name="Barry K.W."/>
            <person name="Grigoriev I.V."/>
            <person name="Nagy L.G."/>
            <person name="Hibbett D."/>
            <person name="Henrissat B."/>
            <person name="Matheny P.B."/>
            <person name="Labbe J."/>
            <person name="Martin F.M."/>
        </authorList>
    </citation>
    <scope>NUCLEOTIDE SEQUENCE</scope>
    <source>
        <strain evidence="7">BPL690</strain>
    </source>
</reference>